<organism evidence="2 3">
    <name type="scientific">Chitinibacter fontanus</name>
    <dbReference type="NCBI Taxonomy" id="1737446"/>
    <lineage>
        <taxon>Bacteria</taxon>
        <taxon>Pseudomonadati</taxon>
        <taxon>Pseudomonadota</taxon>
        <taxon>Betaproteobacteria</taxon>
        <taxon>Neisseriales</taxon>
        <taxon>Chitinibacteraceae</taxon>
        <taxon>Chitinibacter</taxon>
    </lineage>
</organism>
<evidence type="ECO:0008006" key="4">
    <source>
        <dbReference type="Google" id="ProtNLM"/>
    </source>
</evidence>
<evidence type="ECO:0000313" key="3">
    <source>
        <dbReference type="Proteomes" id="UP000510822"/>
    </source>
</evidence>
<keyword evidence="3" id="KW-1185">Reference proteome</keyword>
<evidence type="ECO:0000313" key="2">
    <source>
        <dbReference type="EMBL" id="QLI80822.1"/>
    </source>
</evidence>
<dbReference type="RefSeq" id="WP_180307956.1">
    <property type="nucleotide sequence ID" value="NZ_CP058952.1"/>
</dbReference>
<name>A0A7D5Z5I3_9NEIS</name>
<dbReference type="AlphaFoldDB" id="A0A7D5Z5I3"/>
<dbReference type="Proteomes" id="UP000510822">
    <property type="component" value="Chromosome"/>
</dbReference>
<feature type="compositionally biased region" description="Basic and acidic residues" evidence="1">
    <location>
        <begin position="85"/>
        <end position="104"/>
    </location>
</feature>
<protein>
    <recommendedName>
        <fullName evidence="4">Helix-turn-helix domain-containing protein</fullName>
    </recommendedName>
</protein>
<evidence type="ECO:0000256" key="1">
    <source>
        <dbReference type="SAM" id="MobiDB-lite"/>
    </source>
</evidence>
<gene>
    <name evidence="2" type="ORF">HZU75_04350</name>
</gene>
<proteinExistence type="predicted"/>
<dbReference type="KEGG" id="cfon:HZU75_04350"/>
<dbReference type="EMBL" id="CP058952">
    <property type="protein sequence ID" value="QLI80822.1"/>
    <property type="molecule type" value="Genomic_DNA"/>
</dbReference>
<feature type="region of interest" description="Disordered" evidence="1">
    <location>
        <begin position="77"/>
        <end position="104"/>
    </location>
</feature>
<reference evidence="2 3" key="1">
    <citation type="journal article" date="2016" name="Int. J. Syst. Evol. Microbiol.">
        <title>Chitinibacter fontanus sp. nov., isolated from a spring.</title>
        <authorList>
            <person name="Sheu S.Y."/>
            <person name="Li Y.S."/>
            <person name="Young C.C."/>
            <person name="Chen W.M."/>
        </authorList>
    </citation>
    <scope>NUCLEOTIDE SEQUENCE [LARGE SCALE GENOMIC DNA]</scope>
    <source>
        <strain evidence="2 3">STM-7</strain>
    </source>
</reference>
<sequence>MKQETNANPIDAHAMLLTLQSMVEALRNPPRTLRPDDRLWDAETVADYLCVSRRHVIERLACMPDFPAAVLLPTSGDSKAQRRWKPADIRRWAERRQETKKTLN</sequence>
<accession>A0A7D5Z5I3</accession>